<name>A0A7W7ZA51_9BACT</name>
<reference evidence="4 5" key="1">
    <citation type="submission" date="2020-08" db="EMBL/GenBank/DDBJ databases">
        <title>Genomic Encyclopedia of Type Strains, Phase IV (KMG-V): Genome sequencing to study the core and pangenomes of soil and plant-associated prokaryotes.</title>
        <authorList>
            <person name="Whitman W."/>
        </authorList>
    </citation>
    <scope>NUCLEOTIDE SEQUENCE [LARGE SCALE GENOMIC DNA]</scope>
    <source>
        <strain evidence="4 5">M8UP14</strain>
    </source>
</reference>
<evidence type="ECO:0000259" key="2">
    <source>
        <dbReference type="Pfam" id="PF07971"/>
    </source>
</evidence>
<dbReference type="FunFam" id="3.30.2080.10:FF:000001">
    <property type="entry name" value="Alpha-1,2-mannosidase subfamily"/>
    <property type="match status" value="1"/>
</dbReference>
<feature type="domain" description="Glycosyl hydrolase family 92 N-terminal" evidence="3">
    <location>
        <begin position="44"/>
        <end position="279"/>
    </location>
</feature>
<evidence type="ECO:0000256" key="1">
    <source>
        <dbReference type="SAM" id="SignalP"/>
    </source>
</evidence>
<gene>
    <name evidence="4" type="ORF">HDF16_000646</name>
</gene>
<dbReference type="GO" id="GO:0006516">
    <property type="term" value="P:glycoprotein catabolic process"/>
    <property type="evidence" value="ECO:0007669"/>
    <property type="project" value="TreeGrafter"/>
</dbReference>
<dbReference type="GO" id="GO:0030246">
    <property type="term" value="F:carbohydrate binding"/>
    <property type="evidence" value="ECO:0007669"/>
    <property type="project" value="InterPro"/>
</dbReference>
<dbReference type="InterPro" id="IPR008928">
    <property type="entry name" value="6-hairpin_glycosidase_sf"/>
</dbReference>
<dbReference type="Gene3D" id="3.30.2080.10">
    <property type="entry name" value="GH92 mannosidase domain"/>
    <property type="match status" value="1"/>
</dbReference>
<dbReference type="Pfam" id="PF17678">
    <property type="entry name" value="Glyco_hydro_92N"/>
    <property type="match status" value="1"/>
</dbReference>
<dbReference type="GO" id="GO:0005975">
    <property type="term" value="P:carbohydrate metabolic process"/>
    <property type="evidence" value="ECO:0007669"/>
    <property type="project" value="InterPro"/>
</dbReference>
<dbReference type="GO" id="GO:0005829">
    <property type="term" value="C:cytosol"/>
    <property type="evidence" value="ECO:0007669"/>
    <property type="project" value="TreeGrafter"/>
</dbReference>
<dbReference type="InterPro" id="IPR014718">
    <property type="entry name" value="GH-type_carb-bd"/>
</dbReference>
<dbReference type="SUPFAM" id="SSF48208">
    <property type="entry name" value="Six-hairpin glycosidases"/>
    <property type="match status" value="1"/>
</dbReference>
<evidence type="ECO:0000313" key="4">
    <source>
        <dbReference type="EMBL" id="MBB5055977.1"/>
    </source>
</evidence>
<dbReference type="NCBIfam" id="TIGR01180">
    <property type="entry name" value="aman2_put"/>
    <property type="match status" value="1"/>
</dbReference>
<proteinExistence type="predicted"/>
<dbReference type="PANTHER" id="PTHR12143:SF39">
    <property type="entry name" value="SECRETED PROTEIN"/>
    <property type="match status" value="1"/>
</dbReference>
<dbReference type="InterPro" id="IPR041371">
    <property type="entry name" value="GH92_N"/>
</dbReference>
<dbReference type="PANTHER" id="PTHR12143">
    <property type="entry name" value="PEPTIDE N-GLYCANASE PNGASE -RELATED"/>
    <property type="match status" value="1"/>
</dbReference>
<dbReference type="InterPro" id="IPR012939">
    <property type="entry name" value="Glyco_hydro_92"/>
</dbReference>
<dbReference type="Gene3D" id="1.20.1610.10">
    <property type="entry name" value="alpha-1,2-mannosidases domains"/>
    <property type="match status" value="1"/>
</dbReference>
<feature type="domain" description="Glycosyl hydrolase family 92" evidence="2">
    <location>
        <begin position="285"/>
        <end position="751"/>
    </location>
</feature>
<dbReference type="Pfam" id="PF07971">
    <property type="entry name" value="Glyco_hydro_92"/>
    <property type="match status" value="1"/>
</dbReference>
<dbReference type="FunFam" id="1.20.1050.60:FF:000001">
    <property type="entry name" value="Putative alpha-1,2-mannosidase"/>
    <property type="match status" value="1"/>
</dbReference>
<dbReference type="InterPro" id="IPR006311">
    <property type="entry name" value="TAT_signal"/>
</dbReference>
<sequence length="771" mass="84883">MITRRRFLHRSAGTVAAAYLPSTALALAETGPAKSSHEDPLQWLDIRIGTGGHGHCFPGAAVPFGAVQLSPDTYDDDWDWCSGYHISNTSIMGFSHTHLSGTGCGDLLDFLVMPGVGPVKIVPGTVANPELGYRSRFSHDDEVMLPGYYSVLLKDSGVKAELTATDRAGVHRYTFPESKEAWIIFDLQHCYGGGKNVLSAELSSPAPDKLAGGHITKAWGNGRNAYFALQLSKKPKSIAFYQDDKDIGTTAPLTGTNLKCVMHFDTRANETILIKTGISGVNAENAALNLKHDVPAWDFDGIAADAKARWRKQLSKIAITSANETHKKIFYTAFYHMSLGPVLFDDVDGRYRGMDNKIHQLPAGHQQYTTFSCWDTYRAAHPAYTLLEPARVPDFANSLIRMAVESPAGMPVWPLQGTETGTMTGYHSASIIAEAVNKGFKGIDTETAYKCMMKRAMVDDYRGLNYYRKMNYIPADLEEESVSKTFEYCYNDWAIAHVSKKLGHADDATMLVNRSKNYRNYFDPSTKFMRPKLADGSFTAPFDPIDLGHSDKWRDYTESNAWQTTFGVQHDAAGLIDLFGGRTPFVAKLDELFTTAPTLPKNAPPDIAGLVGQYAHGNEPSHHIAYLYVYAGQPWKTQARARSLMETMYLAKPDGIQGNEDVGQMSAWYILSALGFYSVDPVSGNYILGSPLFESATVDLGSGKNLHIDVRRSNPDHAYIQSFAINGQQQSRAWFNHTEIANGAHLTFEMGAEPNQSFGADHSVAPPSLTL</sequence>
<dbReference type="Gene3D" id="2.70.98.10">
    <property type="match status" value="1"/>
</dbReference>
<dbReference type="Proteomes" id="UP000540989">
    <property type="component" value="Unassembled WGS sequence"/>
</dbReference>
<dbReference type="RefSeq" id="WP_184213691.1">
    <property type="nucleotide sequence ID" value="NZ_JACHIP010000001.1"/>
</dbReference>
<keyword evidence="5" id="KW-1185">Reference proteome</keyword>
<protein>
    <submittedName>
        <fullName evidence="4">Putative alpha-1,2-mannosidase</fullName>
    </submittedName>
</protein>
<dbReference type="InterPro" id="IPR005887">
    <property type="entry name" value="GH92_a_mannosidase_put"/>
</dbReference>
<dbReference type="AlphaFoldDB" id="A0A7W7ZA51"/>
<feature type="signal peptide" evidence="1">
    <location>
        <begin position="1"/>
        <end position="26"/>
    </location>
</feature>
<dbReference type="InterPro" id="IPR050883">
    <property type="entry name" value="PNGase"/>
</dbReference>
<organism evidence="4 5">
    <name type="scientific">Granulicella aggregans</name>
    <dbReference type="NCBI Taxonomy" id="474949"/>
    <lineage>
        <taxon>Bacteria</taxon>
        <taxon>Pseudomonadati</taxon>
        <taxon>Acidobacteriota</taxon>
        <taxon>Terriglobia</taxon>
        <taxon>Terriglobales</taxon>
        <taxon>Acidobacteriaceae</taxon>
        <taxon>Granulicella</taxon>
    </lineage>
</organism>
<evidence type="ECO:0000313" key="5">
    <source>
        <dbReference type="Proteomes" id="UP000540989"/>
    </source>
</evidence>
<comment type="caution">
    <text evidence="4">The sequence shown here is derived from an EMBL/GenBank/DDBJ whole genome shotgun (WGS) entry which is preliminary data.</text>
</comment>
<dbReference type="PROSITE" id="PS51318">
    <property type="entry name" value="TAT"/>
    <property type="match status" value="1"/>
</dbReference>
<evidence type="ECO:0000259" key="3">
    <source>
        <dbReference type="Pfam" id="PF17678"/>
    </source>
</evidence>
<keyword evidence="1" id="KW-0732">Signal</keyword>
<dbReference type="Gene3D" id="1.20.1050.60">
    <property type="entry name" value="alpha-1,2-mannosidase"/>
    <property type="match status" value="1"/>
</dbReference>
<dbReference type="EMBL" id="JACHIP010000001">
    <property type="protein sequence ID" value="MBB5055977.1"/>
    <property type="molecule type" value="Genomic_DNA"/>
</dbReference>
<feature type="chain" id="PRO_5030798328" evidence="1">
    <location>
        <begin position="27"/>
        <end position="771"/>
    </location>
</feature>
<dbReference type="GO" id="GO:0000224">
    <property type="term" value="F:peptide-N4-(N-acetyl-beta-glucosaminyl)asparagine amidase activity"/>
    <property type="evidence" value="ECO:0007669"/>
    <property type="project" value="TreeGrafter"/>
</dbReference>
<accession>A0A7W7ZA51</accession>